<dbReference type="OrthoDB" id="9782004at2"/>
<name>A0A5C4XJ07_9HYPH</name>
<dbReference type="GO" id="GO:0055085">
    <property type="term" value="P:transmembrane transport"/>
    <property type="evidence" value="ECO:0007669"/>
    <property type="project" value="InterPro"/>
</dbReference>
<feature type="transmembrane region" description="Helical" evidence="8">
    <location>
        <begin position="183"/>
        <end position="205"/>
    </location>
</feature>
<keyword evidence="3" id="KW-1003">Cell membrane</keyword>
<keyword evidence="5 8" id="KW-0812">Transmembrane</keyword>
<keyword evidence="4" id="KW-0997">Cell inner membrane</keyword>
<evidence type="ECO:0000313" key="10">
    <source>
        <dbReference type="EMBL" id="TNM63453.1"/>
    </source>
</evidence>
<gene>
    <name evidence="10" type="ORF">FHP24_11590</name>
</gene>
<comment type="similarity">
    <text evidence="8">Belongs to the binding-protein-dependent transport system permease family.</text>
</comment>
<dbReference type="Gene3D" id="1.10.3720.10">
    <property type="entry name" value="MetI-like"/>
    <property type="match status" value="1"/>
</dbReference>
<keyword evidence="11" id="KW-1185">Reference proteome</keyword>
<dbReference type="CDD" id="cd06261">
    <property type="entry name" value="TM_PBP2"/>
    <property type="match status" value="1"/>
</dbReference>
<proteinExistence type="inferred from homology"/>
<evidence type="ECO:0000313" key="11">
    <source>
        <dbReference type="Proteomes" id="UP000311605"/>
    </source>
</evidence>
<comment type="subcellular location">
    <subcellularLocation>
        <location evidence="1">Cell inner membrane</location>
        <topology evidence="1">Multi-pass membrane protein</topology>
    </subcellularLocation>
    <subcellularLocation>
        <location evidence="8">Cell membrane</location>
        <topology evidence="8">Multi-pass membrane protein</topology>
    </subcellularLocation>
</comment>
<evidence type="ECO:0000256" key="2">
    <source>
        <dbReference type="ARBA" id="ARBA00022448"/>
    </source>
</evidence>
<evidence type="ECO:0000259" key="9">
    <source>
        <dbReference type="PROSITE" id="PS50928"/>
    </source>
</evidence>
<organism evidence="10 11">
    <name type="scientific">Aliirhizobium smilacinae</name>
    <dbReference type="NCBI Taxonomy" id="1395944"/>
    <lineage>
        <taxon>Bacteria</taxon>
        <taxon>Pseudomonadati</taxon>
        <taxon>Pseudomonadota</taxon>
        <taxon>Alphaproteobacteria</taxon>
        <taxon>Hyphomicrobiales</taxon>
        <taxon>Rhizobiaceae</taxon>
        <taxon>Aliirhizobium</taxon>
    </lineage>
</organism>
<evidence type="ECO:0000256" key="3">
    <source>
        <dbReference type="ARBA" id="ARBA00022475"/>
    </source>
</evidence>
<evidence type="ECO:0000256" key="5">
    <source>
        <dbReference type="ARBA" id="ARBA00022692"/>
    </source>
</evidence>
<feature type="transmembrane region" description="Helical" evidence="8">
    <location>
        <begin position="12"/>
        <end position="38"/>
    </location>
</feature>
<feature type="transmembrane region" description="Helical" evidence="8">
    <location>
        <begin position="107"/>
        <end position="130"/>
    </location>
</feature>
<protein>
    <submittedName>
        <fullName evidence="10">ABC transporter permease</fullName>
    </submittedName>
</protein>
<dbReference type="RefSeq" id="WP_139676364.1">
    <property type="nucleotide sequence ID" value="NZ_VDMN01000002.1"/>
</dbReference>
<dbReference type="PANTHER" id="PTHR43357:SF4">
    <property type="entry name" value="INNER MEMBRANE ABC TRANSPORTER PERMEASE PROTEIN YDCV"/>
    <property type="match status" value="1"/>
</dbReference>
<evidence type="ECO:0000256" key="8">
    <source>
        <dbReference type="RuleBase" id="RU363032"/>
    </source>
</evidence>
<accession>A0A5C4XJ07</accession>
<keyword evidence="7 8" id="KW-0472">Membrane</keyword>
<keyword evidence="6 8" id="KW-1133">Transmembrane helix</keyword>
<evidence type="ECO:0000256" key="4">
    <source>
        <dbReference type="ARBA" id="ARBA00022519"/>
    </source>
</evidence>
<evidence type="ECO:0000256" key="1">
    <source>
        <dbReference type="ARBA" id="ARBA00004429"/>
    </source>
</evidence>
<evidence type="ECO:0000256" key="7">
    <source>
        <dbReference type="ARBA" id="ARBA00023136"/>
    </source>
</evidence>
<dbReference type="EMBL" id="VDMN01000002">
    <property type="protein sequence ID" value="TNM63453.1"/>
    <property type="molecule type" value="Genomic_DNA"/>
</dbReference>
<reference evidence="10 11" key="1">
    <citation type="submission" date="2019-06" db="EMBL/GenBank/DDBJ databases">
        <title>The draft genome of Rhizobium smilacinae PTYR-5.</title>
        <authorList>
            <person name="Liu L."/>
            <person name="Li L."/>
            <person name="Zhang X."/>
        </authorList>
    </citation>
    <scope>NUCLEOTIDE SEQUENCE [LARGE SCALE GENOMIC DNA]</scope>
    <source>
        <strain evidence="10 11">PTYR-5</strain>
    </source>
</reference>
<feature type="domain" description="ABC transmembrane type-1" evidence="9">
    <location>
        <begin position="69"/>
        <end position="259"/>
    </location>
</feature>
<dbReference type="Pfam" id="PF00528">
    <property type="entry name" value="BPD_transp_1"/>
    <property type="match status" value="1"/>
</dbReference>
<dbReference type="GO" id="GO:0005886">
    <property type="term" value="C:plasma membrane"/>
    <property type="evidence" value="ECO:0007669"/>
    <property type="project" value="UniProtKB-SubCell"/>
</dbReference>
<comment type="caution">
    <text evidence="10">The sequence shown here is derived from an EMBL/GenBank/DDBJ whole genome shotgun (WGS) entry which is preliminary data.</text>
</comment>
<feature type="transmembrane region" description="Helical" evidence="8">
    <location>
        <begin position="69"/>
        <end position="95"/>
    </location>
</feature>
<keyword evidence="2 8" id="KW-0813">Transport</keyword>
<dbReference type="InterPro" id="IPR035906">
    <property type="entry name" value="MetI-like_sf"/>
</dbReference>
<dbReference type="Proteomes" id="UP000311605">
    <property type="component" value="Unassembled WGS sequence"/>
</dbReference>
<dbReference type="PANTHER" id="PTHR43357">
    <property type="entry name" value="INNER MEMBRANE ABC TRANSPORTER PERMEASE PROTEIN YDCV"/>
    <property type="match status" value="1"/>
</dbReference>
<dbReference type="AlphaFoldDB" id="A0A5C4XJ07"/>
<feature type="transmembrane region" description="Helical" evidence="8">
    <location>
        <begin position="241"/>
        <end position="263"/>
    </location>
</feature>
<dbReference type="SUPFAM" id="SSF161098">
    <property type="entry name" value="MetI-like"/>
    <property type="match status" value="1"/>
</dbReference>
<sequence length="277" mass="29548">MQARAGDSKAAVLMLRMVLGAVLVFMAAPILIVVANSFNSSQFNVWPPAGFTLDWYHKALTMPQFQRGFVNSVIAGVLSTLVVLAVGTPLAYAIVRIKFRGKSLLQGVLLGPLVVPRIAMGFSLFVLYLASGSGLYGSMSGIVLGHALLMLPFVVSVLVANLGEVDPIVEEAARDLGAGAVEAFVRVVLPQIRPGLIVAGLLAFITSFDEVETTIFLVKPVVNTLPIEMYLYLDQYQDPTLAALSTLLIALSMLLVLVGLMFAKRGSLRFLLGGRGA</sequence>
<feature type="transmembrane region" description="Helical" evidence="8">
    <location>
        <begin position="142"/>
        <end position="162"/>
    </location>
</feature>
<dbReference type="InterPro" id="IPR000515">
    <property type="entry name" value="MetI-like"/>
</dbReference>
<evidence type="ECO:0000256" key="6">
    <source>
        <dbReference type="ARBA" id="ARBA00022989"/>
    </source>
</evidence>
<dbReference type="PROSITE" id="PS50928">
    <property type="entry name" value="ABC_TM1"/>
    <property type="match status" value="1"/>
</dbReference>